<reference evidence="1" key="1">
    <citation type="submission" date="2020-04" db="EMBL/GenBank/DDBJ databases">
        <authorList>
            <person name="Alioto T."/>
            <person name="Alioto T."/>
            <person name="Gomez Garrido J."/>
        </authorList>
    </citation>
    <scope>NUCLEOTIDE SEQUENCE</scope>
    <source>
        <strain evidence="1">A484AB</strain>
    </source>
</reference>
<dbReference type="OrthoDB" id="6140382at2759"/>
<dbReference type="EMBL" id="CACRXK020001486">
    <property type="protein sequence ID" value="CAB3989428.1"/>
    <property type="molecule type" value="Genomic_DNA"/>
</dbReference>
<keyword evidence="2" id="KW-1185">Reference proteome</keyword>
<feature type="non-terminal residue" evidence="1">
    <location>
        <position position="143"/>
    </location>
</feature>
<name>A0A7D9DRC6_PARCT</name>
<protein>
    <submittedName>
        <fullName evidence="1">Uncharacterized protein</fullName>
    </submittedName>
</protein>
<sequence>MTAINNGKWKMFSKYAKLFENKYPEVEVKLMVLSRRLIVSYRQGCLRTARLLLIDYHQLLPKANELLIFEVIYLYLKAALKRVTGDCQAAGEILKDALLKTDQLSPGIVTAATLSFAAMNQDSALNEDGPSPADLSIKVLEHL</sequence>
<evidence type="ECO:0000313" key="2">
    <source>
        <dbReference type="Proteomes" id="UP001152795"/>
    </source>
</evidence>
<gene>
    <name evidence="1" type="ORF">PACLA_8A040099</name>
</gene>
<proteinExistence type="predicted"/>
<dbReference type="Proteomes" id="UP001152795">
    <property type="component" value="Unassembled WGS sequence"/>
</dbReference>
<comment type="caution">
    <text evidence="1">The sequence shown here is derived from an EMBL/GenBank/DDBJ whole genome shotgun (WGS) entry which is preliminary data.</text>
</comment>
<accession>A0A7D9DRC6</accession>
<organism evidence="1 2">
    <name type="scientific">Paramuricea clavata</name>
    <name type="common">Red gorgonian</name>
    <name type="synonym">Violescent sea-whip</name>
    <dbReference type="NCBI Taxonomy" id="317549"/>
    <lineage>
        <taxon>Eukaryota</taxon>
        <taxon>Metazoa</taxon>
        <taxon>Cnidaria</taxon>
        <taxon>Anthozoa</taxon>
        <taxon>Octocorallia</taxon>
        <taxon>Malacalcyonacea</taxon>
        <taxon>Plexauridae</taxon>
        <taxon>Paramuricea</taxon>
    </lineage>
</organism>
<evidence type="ECO:0000313" key="1">
    <source>
        <dbReference type="EMBL" id="CAB3989428.1"/>
    </source>
</evidence>
<dbReference type="AlphaFoldDB" id="A0A7D9DRC6"/>